<dbReference type="InterPro" id="IPR000620">
    <property type="entry name" value="EamA_dom"/>
</dbReference>
<dbReference type="GO" id="GO:0016020">
    <property type="term" value="C:membrane"/>
    <property type="evidence" value="ECO:0007669"/>
    <property type="project" value="UniProtKB-SubCell"/>
</dbReference>
<evidence type="ECO:0000256" key="7">
    <source>
        <dbReference type="SAM" id="Phobius"/>
    </source>
</evidence>
<dbReference type="Pfam" id="PF00892">
    <property type="entry name" value="EamA"/>
    <property type="match status" value="2"/>
</dbReference>
<sequence>MTPTKVPAMKNNAYLVFGFLALCWGMTFLFNKTASSLISPMQVVTVRVIMGFLPVLAFAMARKVLHWQHLRHTHHFIVMSLLAATVYYLAFAKGISLLPSSVAGMLSGVIPMFSFIAAAIFLRSEPVNIRSIIGLLFGFTGVLIIAKPWESGASGIDLMGVLYVAIGSGCVGLSFVYVRKFLSPLGISPIALCTYQLGISAVTLLLICDFSGMDAIFTNWKIATGLFIGLGMFGTGIAYMCYYFLIGKLGAVKTAGVTYIPPVIGLLTGSLILDEPVSATDIVATAMILSGVFIIQSGRTPPSSTNTTSPNVRANNLPERA</sequence>
<feature type="domain" description="EamA" evidence="8">
    <location>
        <begin position="159"/>
        <end position="295"/>
    </location>
</feature>
<evidence type="ECO:0000256" key="6">
    <source>
        <dbReference type="SAM" id="MobiDB-lite"/>
    </source>
</evidence>
<keyword evidence="3 7" id="KW-0812">Transmembrane</keyword>
<comment type="similarity">
    <text evidence="2">Belongs to the EamA transporter family.</text>
</comment>
<evidence type="ECO:0000256" key="3">
    <source>
        <dbReference type="ARBA" id="ARBA00022692"/>
    </source>
</evidence>
<proteinExistence type="inferred from homology"/>
<feature type="transmembrane region" description="Helical" evidence="7">
    <location>
        <begin position="73"/>
        <end position="90"/>
    </location>
</feature>
<reference evidence="9 10" key="1">
    <citation type="journal article" date="2012" name="J. Bacteriol.">
        <title>Genome sequence of Thalassospira xiamenensis type strain M-5.</title>
        <authorList>
            <person name="Lai Q."/>
            <person name="Shao Z."/>
        </authorList>
    </citation>
    <scope>NUCLEOTIDE SEQUENCE [LARGE SCALE GENOMIC DNA]</scope>
    <source>
        <strain evidence="9 10">M-5</strain>
    </source>
</reference>
<dbReference type="PANTHER" id="PTHR32322">
    <property type="entry name" value="INNER MEMBRANE TRANSPORTER"/>
    <property type="match status" value="1"/>
</dbReference>
<evidence type="ECO:0000256" key="5">
    <source>
        <dbReference type="ARBA" id="ARBA00023136"/>
    </source>
</evidence>
<dbReference type="EMBL" id="CP004388">
    <property type="protein sequence ID" value="AJD53114.1"/>
    <property type="molecule type" value="Genomic_DNA"/>
</dbReference>
<dbReference type="KEGG" id="txi:TH3_15040"/>
<organism evidence="9 10">
    <name type="scientific">Thalassospira xiamenensis M-5 = DSM 17429</name>
    <dbReference type="NCBI Taxonomy" id="1123366"/>
    <lineage>
        <taxon>Bacteria</taxon>
        <taxon>Pseudomonadati</taxon>
        <taxon>Pseudomonadota</taxon>
        <taxon>Alphaproteobacteria</taxon>
        <taxon>Rhodospirillales</taxon>
        <taxon>Thalassospiraceae</taxon>
        <taxon>Thalassospira</taxon>
    </lineage>
</organism>
<feature type="region of interest" description="Disordered" evidence="6">
    <location>
        <begin position="300"/>
        <end position="321"/>
    </location>
</feature>
<evidence type="ECO:0000256" key="4">
    <source>
        <dbReference type="ARBA" id="ARBA00022989"/>
    </source>
</evidence>
<feature type="domain" description="EamA" evidence="8">
    <location>
        <begin position="16"/>
        <end position="145"/>
    </location>
</feature>
<protein>
    <recommendedName>
        <fullName evidence="8">EamA domain-containing protein</fullName>
    </recommendedName>
</protein>
<feature type="transmembrane region" description="Helical" evidence="7">
    <location>
        <begin position="12"/>
        <end position="30"/>
    </location>
</feature>
<feature type="transmembrane region" description="Helical" evidence="7">
    <location>
        <begin position="158"/>
        <end position="178"/>
    </location>
</feature>
<feature type="compositionally biased region" description="Low complexity" evidence="6">
    <location>
        <begin position="300"/>
        <end position="311"/>
    </location>
</feature>
<keyword evidence="4 7" id="KW-1133">Transmembrane helix</keyword>
<feature type="transmembrane region" description="Helical" evidence="7">
    <location>
        <begin position="102"/>
        <end position="122"/>
    </location>
</feature>
<feature type="transmembrane region" description="Helical" evidence="7">
    <location>
        <begin position="129"/>
        <end position="146"/>
    </location>
</feature>
<dbReference type="Proteomes" id="UP000007127">
    <property type="component" value="Chromosome"/>
</dbReference>
<evidence type="ECO:0000313" key="9">
    <source>
        <dbReference type="EMBL" id="AJD53114.1"/>
    </source>
</evidence>
<gene>
    <name evidence="9" type="ORF">TH3_15040</name>
</gene>
<evidence type="ECO:0000259" key="8">
    <source>
        <dbReference type="Pfam" id="PF00892"/>
    </source>
</evidence>
<evidence type="ECO:0000256" key="2">
    <source>
        <dbReference type="ARBA" id="ARBA00007362"/>
    </source>
</evidence>
<feature type="transmembrane region" description="Helical" evidence="7">
    <location>
        <begin position="257"/>
        <end position="273"/>
    </location>
</feature>
<keyword evidence="5 7" id="KW-0472">Membrane</keyword>
<accession>A0AB72UGC3</accession>
<dbReference type="InterPro" id="IPR037185">
    <property type="entry name" value="EmrE-like"/>
</dbReference>
<dbReference type="AlphaFoldDB" id="A0AB72UGC3"/>
<feature type="transmembrane region" description="Helical" evidence="7">
    <location>
        <begin position="279"/>
        <end position="295"/>
    </location>
</feature>
<comment type="subcellular location">
    <subcellularLocation>
        <location evidence="1">Membrane</location>
        <topology evidence="1">Multi-pass membrane protein</topology>
    </subcellularLocation>
</comment>
<feature type="transmembrane region" description="Helical" evidence="7">
    <location>
        <begin position="42"/>
        <end position="61"/>
    </location>
</feature>
<dbReference type="InterPro" id="IPR050638">
    <property type="entry name" value="AA-Vitamin_Transporters"/>
</dbReference>
<dbReference type="PANTHER" id="PTHR32322:SF2">
    <property type="entry name" value="EAMA DOMAIN-CONTAINING PROTEIN"/>
    <property type="match status" value="1"/>
</dbReference>
<dbReference type="SUPFAM" id="SSF103481">
    <property type="entry name" value="Multidrug resistance efflux transporter EmrE"/>
    <property type="match status" value="2"/>
</dbReference>
<feature type="transmembrane region" description="Helical" evidence="7">
    <location>
        <begin position="190"/>
        <end position="213"/>
    </location>
</feature>
<evidence type="ECO:0000313" key="10">
    <source>
        <dbReference type="Proteomes" id="UP000007127"/>
    </source>
</evidence>
<feature type="transmembrane region" description="Helical" evidence="7">
    <location>
        <begin position="225"/>
        <end position="245"/>
    </location>
</feature>
<name>A0AB72UGC3_9PROT</name>
<evidence type="ECO:0000256" key="1">
    <source>
        <dbReference type="ARBA" id="ARBA00004141"/>
    </source>
</evidence>